<evidence type="ECO:0000256" key="6">
    <source>
        <dbReference type="ARBA" id="ARBA00022692"/>
    </source>
</evidence>
<dbReference type="AlphaFoldDB" id="A0A160U4M0"/>
<evidence type="ECO:0000256" key="2">
    <source>
        <dbReference type="ARBA" id="ARBA00006432"/>
    </source>
</evidence>
<dbReference type="GO" id="GO:0004467">
    <property type="term" value="F:long-chain fatty acid-CoA ligase activity"/>
    <property type="evidence" value="ECO:0007669"/>
    <property type="project" value="UniProtKB-EC"/>
</dbReference>
<dbReference type="EC" id="6.2.1.16" evidence="15"/>
<name>A0A160U4M0_9ZZZZ</name>
<dbReference type="NCBIfam" id="NF006134">
    <property type="entry name" value="PRK08279.1"/>
    <property type="match status" value="1"/>
</dbReference>
<dbReference type="GO" id="GO:0044539">
    <property type="term" value="P:long-chain fatty acid import into cell"/>
    <property type="evidence" value="ECO:0007669"/>
    <property type="project" value="TreeGrafter"/>
</dbReference>
<feature type="domain" description="AMP-dependent synthetase/ligase" evidence="14">
    <location>
        <begin position="52"/>
        <end position="361"/>
    </location>
</feature>
<keyword evidence="9" id="KW-1133">Transmembrane helix</keyword>
<evidence type="ECO:0000256" key="9">
    <source>
        <dbReference type="ARBA" id="ARBA00022989"/>
    </source>
</evidence>
<dbReference type="InterPro" id="IPR020845">
    <property type="entry name" value="AMP-binding_CS"/>
</dbReference>
<dbReference type="FunFam" id="3.30.300.30:FF:000002">
    <property type="entry name" value="Long-chain fatty acid transport protein 1"/>
    <property type="match status" value="1"/>
</dbReference>
<dbReference type="GO" id="GO:0005886">
    <property type="term" value="C:plasma membrane"/>
    <property type="evidence" value="ECO:0007669"/>
    <property type="project" value="UniProtKB-SubCell"/>
</dbReference>
<keyword evidence="11" id="KW-0472">Membrane</keyword>
<organism evidence="15">
    <name type="scientific">hydrothermal vent metagenome</name>
    <dbReference type="NCBI Taxonomy" id="652676"/>
    <lineage>
        <taxon>unclassified sequences</taxon>
        <taxon>metagenomes</taxon>
        <taxon>ecological metagenomes</taxon>
    </lineage>
</organism>
<dbReference type="InterPro" id="IPR042099">
    <property type="entry name" value="ANL_N_sf"/>
</dbReference>
<keyword evidence="7" id="KW-0547">Nucleotide-binding</keyword>
<evidence type="ECO:0000259" key="14">
    <source>
        <dbReference type="Pfam" id="PF00501"/>
    </source>
</evidence>
<keyword evidence="8" id="KW-0067">ATP-binding</keyword>
<dbReference type="PANTHER" id="PTHR43107">
    <property type="entry name" value="LONG-CHAIN FATTY ACID TRANSPORT PROTEIN"/>
    <property type="match status" value="1"/>
</dbReference>
<keyword evidence="3" id="KW-0813">Transport</keyword>
<evidence type="ECO:0000256" key="8">
    <source>
        <dbReference type="ARBA" id="ARBA00022840"/>
    </source>
</evidence>
<evidence type="ECO:0000256" key="1">
    <source>
        <dbReference type="ARBA" id="ARBA00004651"/>
    </source>
</evidence>
<dbReference type="EC" id="6.2.1.3" evidence="15"/>
<accession>A0A160U4M0</accession>
<dbReference type="GO" id="GO:0005324">
    <property type="term" value="F:long-chain fatty acid transmembrane transporter activity"/>
    <property type="evidence" value="ECO:0007669"/>
    <property type="project" value="TreeGrafter"/>
</dbReference>
<dbReference type="SUPFAM" id="SSF56801">
    <property type="entry name" value="Acetyl-CoA synthetase-like"/>
    <property type="match status" value="1"/>
</dbReference>
<keyword evidence="6" id="KW-0812">Transmembrane</keyword>
<proteinExistence type="inferred from homology"/>
<evidence type="ECO:0000256" key="7">
    <source>
        <dbReference type="ARBA" id="ARBA00022741"/>
    </source>
</evidence>
<protein>
    <submittedName>
        <fullName evidence="15">Acetoacetyl-CoA synthetase / Long-chain-fatty-acid--CoA ligase</fullName>
        <ecNumber evidence="15">6.2.1.16</ecNumber>
        <ecNumber evidence="15">6.2.1.3</ecNumber>
    </submittedName>
</protein>
<dbReference type="Gene3D" id="3.30.300.30">
    <property type="match status" value="1"/>
</dbReference>
<dbReference type="InterPro" id="IPR000873">
    <property type="entry name" value="AMP-dep_synth/lig_dom"/>
</dbReference>
<dbReference type="GO" id="GO:0005524">
    <property type="term" value="F:ATP binding"/>
    <property type="evidence" value="ECO:0007669"/>
    <property type="project" value="UniProtKB-KW"/>
</dbReference>
<comment type="subcellular location">
    <subcellularLocation>
        <location evidence="1">Cell membrane</location>
        <topology evidence="1">Multi-pass membrane protein</topology>
    </subcellularLocation>
    <subcellularLocation>
        <location evidence="13">Peroxisome membrane</location>
    </subcellularLocation>
</comment>
<evidence type="ECO:0000256" key="11">
    <source>
        <dbReference type="ARBA" id="ARBA00023136"/>
    </source>
</evidence>
<evidence type="ECO:0000256" key="10">
    <source>
        <dbReference type="ARBA" id="ARBA00023055"/>
    </source>
</evidence>
<keyword evidence="12" id="KW-0576">Peroxisome</keyword>
<sequence length="607" mass="67868">MVNPAALPAAVPFRDSFSQMKRDLDFLRMAIRMHKLIGDVTPDSRQLVADDFEESVDKHAGNIAFRFEGKLTTYAEFDATANRIAHWALAHGLKAGDRVALCMENCPDYVAIWVGLAKVGVVTALVNTHLEGESLKHCLAISDATHVITGPHQDRAVCSVTAGMENAPKVWTLGGAHGEDIAAMMPNLSSERPSRELRAQLRGKDMCLLIYTSGTTGMPKATRITNSRLQIMLRTFIAPCYTGPRDRVYITLPLYHGTGGICGVGQAMMSGASIVLRRKFSASAFWDDVVDEGVTSIVYIGELCRYLLNRPPHPKERAHRLQTGFGNGLRPEIWTEFRERFNIRHLVEFYAATDGNVNLMSIDGTVGAVGRIPKWLKARFDHVEFVKFDLETEDVVRGEDGFVIRAETNEPGEMLGRIADTEFEFAGYHDPKATEKKILRDVFEPGDKWFRTGDLMRKDENGYVYFVDRVGDTFRWKGENVSTSEVSDAMIRADGIATANVYGVEIPGTEGKAGMAAVTLSGGVDFESLHYELSSSLPAYAIPIFIRIQREPDTTGTMKYRKVELMKEGYNPDMVDDPIWMYHPDRRQYVPFTQDRYDSLISGAFRF</sequence>
<dbReference type="FunFam" id="3.40.50.12780:FF:000019">
    <property type="entry name" value="Long-chain fatty acid transporter"/>
    <property type="match status" value="1"/>
</dbReference>
<dbReference type="GO" id="GO:0005778">
    <property type="term" value="C:peroxisomal membrane"/>
    <property type="evidence" value="ECO:0007669"/>
    <property type="project" value="UniProtKB-SubCell"/>
</dbReference>
<dbReference type="PANTHER" id="PTHR43107:SF15">
    <property type="entry name" value="FATTY ACID TRANSPORT PROTEIN 3, ISOFORM A"/>
    <property type="match status" value="1"/>
</dbReference>
<evidence type="ECO:0000256" key="4">
    <source>
        <dbReference type="ARBA" id="ARBA00022475"/>
    </source>
</evidence>
<dbReference type="GO" id="GO:0030729">
    <property type="term" value="F:acetoacetate-CoA ligase activity"/>
    <property type="evidence" value="ECO:0007669"/>
    <property type="project" value="UniProtKB-EC"/>
</dbReference>
<dbReference type="Pfam" id="PF00501">
    <property type="entry name" value="AMP-binding"/>
    <property type="match status" value="1"/>
</dbReference>
<dbReference type="Gene3D" id="3.40.50.12780">
    <property type="entry name" value="N-terminal domain of ligase-like"/>
    <property type="match status" value="1"/>
</dbReference>
<dbReference type="InterPro" id="IPR045851">
    <property type="entry name" value="AMP-bd_C_sf"/>
</dbReference>
<dbReference type="EMBL" id="CZQD01000045">
    <property type="protein sequence ID" value="CUS57529.1"/>
    <property type="molecule type" value="Genomic_DNA"/>
</dbReference>
<evidence type="ECO:0000256" key="5">
    <source>
        <dbReference type="ARBA" id="ARBA00022598"/>
    </source>
</evidence>
<comment type="similarity">
    <text evidence="2">Belongs to the ATP-dependent AMP-binding enzyme family.</text>
</comment>
<keyword evidence="5 15" id="KW-0436">Ligase</keyword>
<reference evidence="15" key="1">
    <citation type="submission" date="2015-10" db="EMBL/GenBank/DDBJ databases">
        <authorList>
            <person name="Gilbert D.G."/>
        </authorList>
    </citation>
    <scope>NUCLEOTIDE SEQUENCE</scope>
</reference>
<evidence type="ECO:0000256" key="13">
    <source>
        <dbReference type="ARBA" id="ARBA00046271"/>
    </source>
</evidence>
<evidence type="ECO:0000256" key="3">
    <source>
        <dbReference type="ARBA" id="ARBA00022448"/>
    </source>
</evidence>
<evidence type="ECO:0000313" key="15">
    <source>
        <dbReference type="EMBL" id="CUS57529.1"/>
    </source>
</evidence>
<evidence type="ECO:0000256" key="12">
    <source>
        <dbReference type="ARBA" id="ARBA00023140"/>
    </source>
</evidence>
<keyword evidence="4" id="KW-1003">Cell membrane</keyword>
<dbReference type="PROSITE" id="PS00455">
    <property type="entry name" value="AMP_BINDING"/>
    <property type="match status" value="1"/>
</dbReference>
<gene>
    <name evidence="15" type="ORF">MGWOODY_Hyp1503</name>
</gene>
<keyword evidence="10" id="KW-0445">Lipid transport</keyword>